<evidence type="ECO:0000313" key="3">
    <source>
        <dbReference type="Proteomes" id="UP000765160"/>
    </source>
</evidence>
<evidence type="ECO:0000256" key="1">
    <source>
        <dbReference type="SAM" id="MobiDB-lite"/>
    </source>
</evidence>
<keyword evidence="3" id="KW-1185">Reference proteome</keyword>
<name>A0ABX1F8F9_9PROT</name>
<accession>A0ABX1F8F9</accession>
<feature type="region of interest" description="Disordered" evidence="1">
    <location>
        <begin position="307"/>
        <end position="330"/>
    </location>
</feature>
<comment type="caution">
    <text evidence="2">The sequence shown here is derived from an EMBL/GenBank/DDBJ whole genome shotgun (WGS) entry which is preliminary data.</text>
</comment>
<dbReference type="RefSeq" id="WP_168055292.1">
    <property type="nucleotide sequence ID" value="NZ_JAATJR010000012.1"/>
</dbReference>
<dbReference type="Proteomes" id="UP000765160">
    <property type="component" value="Unassembled WGS sequence"/>
</dbReference>
<sequence>MSTSRIALLNTPGPGVDPALLGALARAAAAFARLDQASQHHPLLPALLHRARLDAVRRQAAVDGQLIDPWHLAALIEGLRPRRMAGARSLAEAGAVFEAGRAALVLHRWLTAPDAEEESEVLLALAVLQNGATTGVSLLDAAASAWRWLEQGGARAPLRAALLRHWMGTGLLRAPLPLTGAAALRAEVEWDLARWIPVFLHAIAEEAEDFLSLLSDLDRGWSDARRAVAGRRRHSRTPAAVDLMAAVPLLSATSLARALGISIKSAFTILAALVEDGVVVEVTGRTARRLFGLRGLAPLAAVVAPPRRPVPGRGPGRPRTMPAGAEGAPPPIEPFEPIPRAALDYSDLKAALLQTEAAMRRTASTLDQLAQDGWARRPSTGN</sequence>
<proteinExistence type="predicted"/>
<evidence type="ECO:0008006" key="4">
    <source>
        <dbReference type="Google" id="ProtNLM"/>
    </source>
</evidence>
<reference evidence="2 3" key="1">
    <citation type="submission" date="2020-03" db="EMBL/GenBank/DDBJ databases">
        <title>Roseomonas selenitidurans sp. nov. isolated from soil.</title>
        <authorList>
            <person name="Liu H."/>
        </authorList>
    </citation>
    <scope>NUCLEOTIDE SEQUENCE [LARGE SCALE GENOMIC DNA]</scope>
    <source>
        <strain evidence="2 3">JCM 15073</strain>
    </source>
</reference>
<dbReference type="EMBL" id="JAAVTX010000012">
    <property type="protein sequence ID" value="NKE48669.1"/>
    <property type="molecule type" value="Genomic_DNA"/>
</dbReference>
<organism evidence="2 3">
    <name type="scientific">Falsiroseomonas frigidaquae</name>
    <dbReference type="NCBI Taxonomy" id="487318"/>
    <lineage>
        <taxon>Bacteria</taxon>
        <taxon>Pseudomonadati</taxon>
        <taxon>Pseudomonadota</taxon>
        <taxon>Alphaproteobacteria</taxon>
        <taxon>Acetobacterales</taxon>
        <taxon>Roseomonadaceae</taxon>
        <taxon>Falsiroseomonas</taxon>
    </lineage>
</organism>
<evidence type="ECO:0000313" key="2">
    <source>
        <dbReference type="EMBL" id="NKE48669.1"/>
    </source>
</evidence>
<feature type="compositionally biased region" description="Low complexity" evidence="1">
    <location>
        <begin position="317"/>
        <end position="327"/>
    </location>
</feature>
<gene>
    <name evidence="2" type="ORF">HB662_28140</name>
</gene>
<protein>
    <recommendedName>
        <fullName evidence="4">HTH DNA binding domain-containing protein</fullName>
    </recommendedName>
</protein>